<sequence>MPKHSPLEDSPWQEEDSYYDRLREASKDPETFEKFVEDTMSSREDGGEKKSDDISSSEAIKFARGDDEGNSKKPKQYVPIEEWDKNNGDNMTKEERLQWECQRNGDQFRQNEILTQNLKRF</sequence>
<proteinExistence type="predicted"/>
<feature type="region of interest" description="Disordered" evidence="1">
    <location>
        <begin position="1"/>
        <end position="89"/>
    </location>
</feature>
<dbReference type="EMBL" id="JALLAZ020000868">
    <property type="protein sequence ID" value="KAL3785846.1"/>
    <property type="molecule type" value="Genomic_DNA"/>
</dbReference>
<evidence type="ECO:0000256" key="1">
    <source>
        <dbReference type="SAM" id="MobiDB-lite"/>
    </source>
</evidence>
<comment type="caution">
    <text evidence="2">The sequence shown here is derived from an EMBL/GenBank/DDBJ whole genome shotgun (WGS) entry which is preliminary data.</text>
</comment>
<evidence type="ECO:0000313" key="2">
    <source>
        <dbReference type="EMBL" id="KAL3785846.1"/>
    </source>
</evidence>
<feature type="compositionally biased region" description="Basic and acidic residues" evidence="1">
    <location>
        <begin position="18"/>
        <end position="53"/>
    </location>
</feature>
<protein>
    <submittedName>
        <fullName evidence="2">Uncharacterized protein</fullName>
    </submittedName>
</protein>
<name>A0ABD3PDL7_9STRA</name>
<dbReference type="Proteomes" id="UP001530315">
    <property type="component" value="Unassembled WGS sequence"/>
</dbReference>
<accession>A0ABD3PDL7</accession>
<gene>
    <name evidence="2" type="ORF">ACHAW5_000154</name>
</gene>
<evidence type="ECO:0000313" key="3">
    <source>
        <dbReference type="Proteomes" id="UP001530315"/>
    </source>
</evidence>
<keyword evidence="3" id="KW-1185">Reference proteome</keyword>
<dbReference type="AlphaFoldDB" id="A0ABD3PDL7"/>
<reference evidence="2 3" key="1">
    <citation type="submission" date="2024-10" db="EMBL/GenBank/DDBJ databases">
        <title>Updated reference genomes for cyclostephanoid diatoms.</title>
        <authorList>
            <person name="Roberts W.R."/>
            <person name="Alverson A.J."/>
        </authorList>
    </citation>
    <scope>NUCLEOTIDE SEQUENCE [LARGE SCALE GENOMIC DNA]</scope>
    <source>
        <strain evidence="2 3">AJA276-08</strain>
    </source>
</reference>
<organism evidence="2 3">
    <name type="scientific">Stephanodiscus triporus</name>
    <dbReference type="NCBI Taxonomy" id="2934178"/>
    <lineage>
        <taxon>Eukaryota</taxon>
        <taxon>Sar</taxon>
        <taxon>Stramenopiles</taxon>
        <taxon>Ochrophyta</taxon>
        <taxon>Bacillariophyta</taxon>
        <taxon>Coscinodiscophyceae</taxon>
        <taxon>Thalassiosirophycidae</taxon>
        <taxon>Stephanodiscales</taxon>
        <taxon>Stephanodiscaceae</taxon>
        <taxon>Stephanodiscus</taxon>
    </lineage>
</organism>
<feature type="compositionally biased region" description="Basic and acidic residues" evidence="1">
    <location>
        <begin position="61"/>
        <end position="71"/>
    </location>
</feature>